<organism evidence="3 4">
    <name type="scientific">Trichoderma citrinoviride</name>
    <dbReference type="NCBI Taxonomy" id="58853"/>
    <lineage>
        <taxon>Eukaryota</taxon>
        <taxon>Fungi</taxon>
        <taxon>Dikarya</taxon>
        <taxon>Ascomycota</taxon>
        <taxon>Pezizomycotina</taxon>
        <taxon>Sordariomycetes</taxon>
        <taxon>Hypocreomycetidae</taxon>
        <taxon>Hypocreales</taxon>
        <taxon>Hypocreaceae</taxon>
        <taxon>Trichoderma</taxon>
    </lineage>
</organism>
<dbReference type="AlphaFoldDB" id="A0A2T4B2L2"/>
<feature type="region of interest" description="Disordered" evidence="1">
    <location>
        <begin position="50"/>
        <end position="96"/>
    </location>
</feature>
<evidence type="ECO:0000313" key="3">
    <source>
        <dbReference type="EMBL" id="PTB63562.1"/>
    </source>
</evidence>
<evidence type="ECO:0000256" key="2">
    <source>
        <dbReference type="SAM" id="SignalP"/>
    </source>
</evidence>
<name>A0A2T4B2L2_9HYPO</name>
<dbReference type="Proteomes" id="UP000241546">
    <property type="component" value="Unassembled WGS sequence"/>
</dbReference>
<feature type="signal peptide" evidence="2">
    <location>
        <begin position="1"/>
        <end position="23"/>
    </location>
</feature>
<dbReference type="GeneID" id="36602547"/>
<dbReference type="RefSeq" id="XP_024746882.1">
    <property type="nucleotide sequence ID" value="XM_024894429.1"/>
</dbReference>
<gene>
    <name evidence="3" type="ORF">BBK36DRAFT_1162264</name>
</gene>
<evidence type="ECO:0000313" key="4">
    <source>
        <dbReference type="Proteomes" id="UP000241546"/>
    </source>
</evidence>
<evidence type="ECO:0000256" key="1">
    <source>
        <dbReference type="SAM" id="MobiDB-lite"/>
    </source>
</evidence>
<dbReference type="OrthoDB" id="4876528at2759"/>
<keyword evidence="4" id="KW-1185">Reference proteome</keyword>
<dbReference type="EMBL" id="KZ680219">
    <property type="protein sequence ID" value="PTB63562.1"/>
    <property type="molecule type" value="Genomic_DNA"/>
</dbReference>
<proteinExistence type="predicted"/>
<protein>
    <submittedName>
        <fullName evidence="3">Uncharacterized protein</fullName>
    </submittedName>
</protein>
<reference evidence="4" key="1">
    <citation type="submission" date="2016-07" db="EMBL/GenBank/DDBJ databases">
        <title>Multiple horizontal gene transfer events from other fungi enriched the ability of initially mycotrophic Trichoderma (Ascomycota) to feed on dead plant biomass.</title>
        <authorList>
            <consortium name="DOE Joint Genome Institute"/>
            <person name="Atanasova L."/>
            <person name="Chenthamara K."/>
            <person name="Zhang J."/>
            <person name="Grujic M."/>
            <person name="Henrissat B."/>
            <person name="Kuo A."/>
            <person name="Aerts A."/>
            <person name="Salamov A."/>
            <person name="Lipzen A."/>
            <person name="Labutti K."/>
            <person name="Barry K."/>
            <person name="Miao Y."/>
            <person name="Rahimi M.J."/>
            <person name="Shen Q."/>
            <person name="Grigoriev I.V."/>
            <person name="Kubicek C.P."/>
            <person name="Druzhinina I.S."/>
        </authorList>
    </citation>
    <scope>NUCLEOTIDE SEQUENCE [LARGE SCALE GENOMIC DNA]</scope>
    <source>
        <strain evidence="4">TUCIM 6016</strain>
    </source>
</reference>
<sequence length="194" mass="20588">MLPIINLSFFLLLLGLLPAATQAASLLLRVRDLIPTESCSLQGLRLGRQLHRPASPSPSPSSKKHVSPPAPPSTTAILIKGPPTPPSFSARQPPPPAVQNNFLFGKTSHFARSDIADAIAKSFISCCEGTDDFCNNKPFSTMSGDTGLTAIVQIQNPEEECKSPNGGAEGKLEDAEVIGKTAKFFADLFSAFRG</sequence>
<accession>A0A2T4B2L2</accession>
<keyword evidence="2" id="KW-0732">Signal</keyword>
<feature type="chain" id="PRO_5015498896" evidence="2">
    <location>
        <begin position="24"/>
        <end position="194"/>
    </location>
</feature>
<feature type="compositionally biased region" description="Pro residues" evidence="1">
    <location>
        <begin position="82"/>
        <end position="96"/>
    </location>
</feature>